<dbReference type="EMBL" id="CM031829">
    <property type="protein sequence ID" value="KAG6714754.1"/>
    <property type="molecule type" value="Genomic_DNA"/>
</dbReference>
<feature type="active site" evidence="1">
    <location>
        <position position="107"/>
    </location>
</feature>
<evidence type="ECO:0000313" key="5">
    <source>
        <dbReference type="EMBL" id="KAG6714754.1"/>
    </source>
</evidence>
<feature type="domain" description="Peptidase M20 dimerisation" evidence="4">
    <location>
        <begin position="220"/>
        <end position="323"/>
    </location>
</feature>
<dbReference type="GO" id="GO:0004046">
    <property type="term" value="F:aminoacylase activity"/>
    <property type="evidence" value="ECO:0007669"/>
    <property type="project" value="InterPro"/>
</dbReference>
<dbReference type="GO" id="GO:0046872">
    <property type="term" value="F:metal ion binding"/>
    <property type="evidence" value="ECO:0007669"/>
    <property type="project" value="UniProtKB-KW"/>
</dbReference>
<keyword evidence="2" id="KW-0862">Zinc</keyword>
<feature type="binding site" evidence="2">
    <location>
        <position position="138"/>
    </location>
    <ligand>
        <name>Zn(2+)</name>
        <dbReference type="ChEBI" id="CHEBI:29105"/>
        <label>2</label>
    </ligand>
</feature>
<dbReference type="InterPro" id="IPR052083">
    <property type="entry name" value="Aminoacylase-1_M20A"/>
</dbReference>
<evidence type="ECO:0000256" key="3">
    <source>
        <dbReference type="SAM" id="SignalP"/>
    </source>
</evidence>
<evidence type="ECO:0000256" key="1">
    <source>
        <dbReference type="PIRSR" id="PIRSR610159-1"/>
    </source>
</evidence>
<feature type="binding site" evidence="2">
    <location>
        <position position="138"/>
    </location>
    <ligand>
        <name>Zn(2+)</name>
        <dbReference type="ChEBI" id="CHEBI:29105"/>
        <label>1</label>
    </ligand>
</feature>
<dbReference type="InterPro" id="IPR011650">
    <property type="entry name" value="Peptidase_M20_dimer"/>
</dbReference>
<dbReference type="PANTHER" id="PTHR45892:SF3">
    <property type="entry name" value="PUTATIVE-RELATED"/>
    <property type="match status" value="1"/>
</dbReference>
<keyword evidence="2" id="KW-0479">Metal-binding</keyword>
<evidence type="ECO:0000256" key="2">
    <source>
        <dbReference type="PIRSR" id="PIRSR610159-2"/>
    </source>
</evidence>
<feature type="signal peptide" evidence="3">
    <location>
        <begin position="1"/>
        <end position="30"/>
    </location>
</feature>
<name>A0A922F264_CARIL</name>
<feature type="binding site" evidence="2">
    <location>
        <position position="200"/>
    </location>
    <ligand>
        <name>Zn(2+)</name>
        <dbReference type="ChEBI" id="CHEBI:29105"/>
        <label>1</label>
    </ligand>
</feature>
<sequence>MKATAMPNSTHSLFQLVLTNLVVLFLIVSAQQPQDTPIARFQRYLRINTAHPRPDYSSAISFLESQALSINLQVKTLEFSPGKPVLLLTWPGSNPSLPSLLFNSHLDSVPAESSKWTHPPFFAVRSPDGKIFARGAQDDKCIGVQYLEAIRNLKEKNFAPVRTVHVSYVPDEEIGGVNGILKFVASEEFRKLNVGFAMDEGQASPGDEFRVFYADRSPWNLIIKAKGMPGHGSRMYDNSAMENLMKSVEIISRFRESQFDVVKAGEAPNSEVISVNPVYVKAGIPSPSGFVMNMQPSEAEAGFNIRLPPVADPELVRRRIAEEWAPARRNMTYQVTWRRMTLDEDCTTTGIQVIISPIIELGPLRDYMGRPLTTPTNDSNPWWPIFKQAITAVGGKLAKPEILASTTDARYIRQLGIPVLGFSPMKNTPILLHEHNEFLEDTVYLEGIEVYESIIRYLSSFEESSSY</sequence>
<feature type="binding site" evidence="2">
    <location>
        <position position="433"/>
    </location>
    <ligand>
        <name>Zn(2+)</name>
        <dbReference type="ChEBI" id="CHEBI:29105"/>
        <label>2</label>
    </ligand>
</feature>
<dbReference type="FunFam" id="1.10.150.900:FF:000001">
    <property type="entry name" value="Aminoacylase-1, putative"/>
    <property type="match status" value="1"/>
</dbReference>
<accession>A0A922F264</accession>
<proteinExistence type="predicted"/>
<feature type="binding site" evidence="2">
    <location>
        <position position="105"/>
    </location>
    <ligand>
        <name>Zn(2+)</name>
        <dbReference type="ChEBI" id="CHEBI:29105"/>
        <label>1</label>
    </ligand>
</feature>
<evidence type="ECO:0000313" key="6">
    <source>
        <dbReference type="Proteomes" id="UP000811246"/>
    </source>
</evidence>
<dbReference type="AlphaFoldDB" id="A0A922F264"/>
<protein>
    <recommendedName>
        <fullName evidence="4">Peptidase M20 dimerisation domain-containing protein</fullName>
    </recommendedName>
</protein>
<feature type="chain" id="PRO_5037301692" description="Peptidase M20 dimerisation domain-containing protein" evidence="3">
    <location>
        <begin position="31"/>
        <end position="467"/>
    </location>
</feature>
<dbReference type="Pfam" id="PF01546">
    <property type="entry name" value="Peptidase_M20"/>
    <property type="match status" value="1"/>
</dbReference>
<gene>
    <name evidence="5" type="ORF">I3842_05G217600</name>
</gene>
<comment type="cofactor">
    <cofactor evidence="2">
        <name>Zn(2+)</name>
        <dbReference type="ChEBI" id="CHEBI:29105"/>
    </cofactor>
    <text evidence="2">Binds 2 Zn(2+) ions per subunit.</text>
</comment>
<feature type="binding site" evidence="2">
    <location>
        <position position="173"/>
    </location>
    <ligand>
        <name>Zn(2+)</name>
        <dbReference type="ChEBI" id="CHEBI:29105"/>
        <label>2</label>
    </ligand>
</feature>
<dbReference type="InterPro" id="IPR002933">
    <property type="entry name" value="Peptidase_M20"/>
</dbReference>
<dbReference type="InterPro" id="IPR010159">
    <property type="entry name" value="N-acyl_aa_amidohydrolase"/>
</dbReference>
<dbReference type="Proteomes" id="UP000811246">
    <property type="component" value="Chromosome 5"/>
</dbReference>
<dbReference type="Pfam" id="PF07687">
    <property type="entry name" value="M20_dimer"/>
    <property type="match status" value="1"/>
</dbReference>
<keyword evidence="3" id="KW-0732">Signal</keyword>
<reference evidence="5" key="1">
    <citation type="submission" date="2021-01" db="EMBL/GenBank/DDBJ databases">
        <authorList>
            <person name="Lovell J.T."/>
            <person name="Bentley N."/>
            <person name="Bhattarai G."/>
            <person name="Jenkins J.W."/>
            <person name="Sreedasyam A."/>
            <person name="Alarcon Y."/>
            <person name="Bock C."/>
            <person name="Boston L."/>
            <person name="Carlson J."/>
            <person name="Cervantes K."/>
            <person name="Clermont K."/>
            <person name="Krom N."/>
            <person name="Kubenka K."/>
            <person name="Mamidi S."/>
            <person name="Mattison C."/>
            <person name="Monteros M."/>
            <person name="Pisani C."/>
            <person name="Plott C."/>
            <person name="Rajasekar S."/>
            <person name="Rhein H.S."/>
            <person name="Rohla C."/>
            <person name="Song M."/>
            <person name="Hilaire R.S."/>
            <person name="Shu S."/>
            <person name="Wells L."/>
            <person name="Wang X."/>
            <person name="Webber J."/>
            <person name="Heerema R.J."/>
            <person name="Klein P."/>
            <person name="Conner P."/>
            <person name="Grauke L."/>
            <person name="Grimwood J."/>
            <person name="Schmutz J."/>
            <person name="Randall J.J."/>
        </authorList>
    </citation>
    <scope>NUCLEOTIDE SEQUENCE</scope>
    <source>
        <tissue evidence="5">Leaf</tissue>
    </source>
</reference>
<dbReference type="GO" id="GO:0006520">
    <property type="term" value="P:amino acid metabolic process"/>
    <property type="evidence" value="ECO:0007669"/>
    <property type="project" value="InterPro"/>
</dbReference>
<dbReference type="PIRSF" id="PIRSF036696">
    <property type="entry name" value="ACY-1"/>
    <property type="match status" value="1"/>
</dbReference>
<comment type="caution">
    <text evidence="5">The sequence shown here is derived from an EMBL/GenBank/DDBJ whole genome shotgun (WGS) entry which is preliminary data.</text>
</comment>
<dbReference type="FunFam" id="3.30.70.360:FF:000009">
    <property type="entry name" value="aminoacylase-1 isoform X1"/>
    <property type="match status" value="1"/>
</dbReference>
<dbReference type="GO" id="GO:0005737">
    <property type="term" value="C:cytoplasm"/>
    <property type="evidence" value="ECO:0007669"/>
    <property type="project" value="InterPro"/>
</dbReference>
<feature type="active site" description="Proton acceptor" evidence="1">
    <location>
        <position position="172"/>
    </location>
</feature>
<dbReference type="FunFam" id="3.40.630.10:FF:000019">
    <property type="entry name" value="Aminoacylase 1"/>
    <property type="match status" value="1"/>
</dbReference>
<dbReference type="PANTHER" id="PTHR45892">
    <property type="entry name" value="AMINOACYLASE-1"/>
    <property type="match status" value="1"/>
</dbReference>
<evidence type="ECO:0000259" key="4">
    <source>
        <dbReference type="Pfam" id="PF07687"/>
    </source>
</evidence>
<organism evidence="5 6">
    <name type="scientific">Carya illinoinensis</name>
    <name type="common">Pecan</name>
    <dbReference type="NCBI Taxonomy" id="32201"/>
    <lineage>
        <taxon>Eukaryota</taxon>
        <taxon>Viridiplantae</taxon>
        <taxon>Streptophyta</taxon>
        <taxon>Embryophyta</taxon>
        <taxon>Tracheophyta</taxon>
        <taxon>Spermatophyta</taxon>
        <taxon>Magnoliopsida</taxon>
        <taxon>eudicotyledons</taxon>
        <taxon>Gunneridae</taxon>
        <taxon>Pentapetalae</taxon>
        <taxon>rosids</taxon>
        <taxon>fabids</taxon>
        <taxon>Fagales</taxon>
        <taxon>Juglandaceae</taxon>
        <taxon>Carya</taxon>
    </lineage>
</organism>
<dbReference type="NCBIfam" id="TIGR01880">
    <property type="entry name" value="Ac-peptdase-euk"/>
    <property type="match status" value="1"/>
</dbReference>